<gene>
    <name evidence="1" type="ORF">ENJ42_07330</name>
</gene>
<evidence type="ECO:0000313" key="1">
    <source>
        <dbReference type="EMBL" id="HHL43410.1"/>
    </source>
</evidence>
<dbReference type="Proteomes" id="UP000885830">
    <property type="component" value="Unassembled WGS sequence"/>
</dbReference>
<organism evidence="1">
    <name type="scientific">Hellea balneolensis</name>
    <dbReference type="NCBI Taxonomy" id="287478"/>
    <lineage>
        <taxon>Bacteria</taxon>
        <taxon>Pseudomonadati</taxon>
        <taxon>Pseudomonadota</taxon>
        <taxon>Alphaproteobacteria</taxon>
        <taxon>Maricaulales</taxon>
        <taxon>Robiginitomaculaceae</taxon>
        <taxon>Hellea</taxon>
    </lineage>
</organism>
<feature type="non-terminal residue" evidence="1">
    <location>
        <position position="1"/>
    </location>
</feature>
<name>A0A7C5LVR0_9PROT</name>
<reference evidence="1" key="1">
    <citation type="journal article" date="2020" name="mSystems">
        <title>Genome- and Community-Level Interaction Insights into Carbon Utilization and Element Cycling Functions of Hydrothermarchaeota in Hydrothermal Sediment.</title>
        <authorList>
            <person name="Zhou Z."/>
            <person name="Liu Y."/>
            <person name="Xu W."/>
            <person name="Pan J."/>
            <person name="Luo Z.H."/>
            <person name="Li M."/>
        </authorList>
    </citation>
    <scope>NUCLEOTIDE SEQUENCE [LARGE SCALE GENOMIC DNA]</scope>
    <source>
        <strain evidence="1">HyVt-485</strain>
    </source>
</reference>
<sequence length="31" mass="3420">KWPIVDVSRRSVEETAARIINLHQDLTAGSG</sequence>
<accession>A0A7C5LVR0</accession>
<dbReference type="EMBL" id="DRMJ01000382">
    <property type="protein sequence ID" value="HHL43410.1"/>
    <property type="molecule type" value="Genomic_DNA"/>
</dbReference>
<protein>
    <submittedName>
        <fullName evidence="1">Phosphoenolpyruvate synthase regulatory protein</fullName>
    </submittedName>
</protein>
<proteinExistence type="predicted"/>
<comment type="caution">
    <text evidence="1">The sequence shown here is derived from an EMBL/GenBank/DDBJ whole genome shotgun (WGS) entry which is preliminary data.</text>
</comment>
<dbReference type="AlphaFoldDB" id="A0A7C5LVR0"/>